<dbReference type="EMBL" id="JAUTIX010000002">
    <property type="protein sequence ID" value="MDP0397366.1"/>
    <property type="molecule type" value="Genomic_DNA"/>
</dbReference>
<feature type="region of interest" description="Disordered" evidence="1">
    <location>
        <begin position="170"/>
        <end position="189"/>
    </location>
</feature>
<proteinExistence type="predicted"/>
<reference evidence="3" key="1">
    <citation type="submission" date="2023-08" db="EMBL/GenBank/DDBJ databases">
        <title>The draft genome of Tsukamurella strandjordii strain 050030.</title>
        <authorList>
            <person name="Zhao F."/>
            <person name="Feng Y."/>
            <person name="Zong Z."/>
        </authorList>
    </citation>
    <scope>NUCLEOTIDE SEQUENCE</scope>
    <source>
        <strain evidence="3">050030</strain>
    </source>
</reference>
<keyword evidence="2" id="KW-1133">Transmembrane helix</keyword>
<keyword evidence="4" id="KW-1185">Reference proteome</keyword>
<accession>A0AA90N867</accession>
<protein>
    <recommendedName>
        <fullName evidence="5">PH domain-containing protein</fullName>
    </recommendedName>
</protein>
<evidence type="ECO:0008006" key="5">
    <source>
        <dbReference type="Google" id="ProtNLM"/>
    </source>
</evidence>
<gene>
    <name evidence="3" type="ORF">Q7X28_05450</name>
</gene>
<evidence type="ECO:0000313" key="4">
    <source>
        <dbReference type="Proteomes" id="UP001178281"/>
    </source>
</evidence>
<evidence type="ECO:0000256" key="2">
    <source>
        <dbReference type="SAM" id="Phobius"/>
    </source>
</evidence>
<keyword evidence="2" id="KW-0812">Transmembrane</keyword>
<name>A0AA90N867_9ACTN</name>
<sequence length="356" mass="38710">MLPITQIGGEMRTVTVRGGIGWFGALAVLTIGGCVTLAAILIGQIAAYGATFPAFLSLFIVVLAPAARPLPFLWRIGRRGIGRRLRLTPETVELRTVGGETRTVPWSSVSRIDYGYDDGGGLPVWHLWTFHLRGEPAVQVTYPIGVPQRPTHVRRAIATFAPAVTVHGSWREPEPQPGHAIAPESAGTTPAPPTSALVVRSRFGALFLLGVVGSVASLLLFITGLSLALNPPADTWDLWAAVVVIAFAGVFACAALSLRIVRAGRRPHMWLTAHEIGFRTADTEREGRAPLETLSRVQYENDDARGFVYTHRWILTFTDRPPVTIVYPAGASPQPWRIRRALRRLATGVEVSGGWW</sequence>
<feature type="transmembrane region" description="Helical" evidence="2">
    <location>
        <begin position="203"/>
        <end position="226"/>
    </location>
</feature>
<keyword evidence="2" id="KW-0472">Membrane</keyword>
<organism evidence="3 4">
    <name type="scientific">Tsukamurella strandjordii</name>
    <dbReference type="NCBI Taxonomy" id="147577"/>
    <lineage>
        <taxon>Bacteria</taxon>
        <taxon>Bacillati</taxon>
        <taxon>Actinomycetota</taxon>
        <taxon>Actinomycetes</taxon>
        <taxon>Mycobacteriales</taxon>
        <taxon>Tsukamurellaceae</taxon>
        <taxon>Tsukamurella</taxon>
    </lineage>
</organism>
<evidence type="ECO:0000256" key="1">
    <source>
        <dbReference type="SAM" id="MobiDB-lite"/>
    </source>
</evidence>
<dbReference type="RefSeq" id="WP_305110598.1">
    <property type="nucleotide sequence ID" value="NZ_JAUTIX010000002.1"/>
</dbReference>
<dbReference type="AlphaFoldDB" id="A0AA90N867"/>
<evidence type="ECO:0000313" key="3">
    <source>
        <dbReference type="EMBL" id="MDP0397366.1"/>
    </source>
</evidence>
<feature type="transmembrane region" description="Helical" evidence="2">
    <location>
        <begin position="20"/>
        <end position="46"/>
    </location>
</feature>
<feature type="transmembrane region" description="Helical" evidence="2">
    <location>
        <begin position="52"/>
        <end position="74"/>
    </location>
</feature>
<dbReference type="Proteomes" id="UP001178281">
    <property type="component" value="Unassembled WGS sequence"/>
</dbReference>
<feature type="transmembrane region" description="Helical" evidence="2">
    <location>
        <begin position="238"/>
        <end position="261"/>
    </location>
</feature>
<comment type="caution">
    <text evidence="3">The sequence shown here is derived from an EMBL/GenBank/DDBJ whole genome shotgun (WGS) entry which is preliminary data.</text>
</comment>